<evidence type="ECO:0000313" key="4">
    <source>
        <dbReference type="Proteomes" id="UP000219285"/>
    </source>
</evidence>
<dbReference type="InterPro" id="IPR005123">
    <property type="entry name" value="Oxoglu/Fe-dep_dioxygenase_dom"/>
</dbReference>
<dbReference type="AlphaFoldDB" id="A0A6M4MFV9"/>
<reference evidence="3 4" key="2">
    <citation type="submission" date="2020-04" db="EMBL/GenBank/DDBJ databases">
        <title>Complete genome sequence of Alteromonas pelagimontana 5.12T.</title>
        <authorList>
            <person name="Sinha R.K."/>
            <person name="Krishnan K.P."/>
            <person name="Kurian J.P."/>
        </authorList>
    </citation>
    <scope>NUCLEOTIDE SEQUENCE [LARGE SCALE GENOMIC DNA]</scope>
    <source>
        <strain evidence="3 4">5.12</strain>
    </source>
</reference>
<proteinExistence type="inferred from homology"/>
<dbReference type="KEGG" id="apel:CA267_014305"/>
<comment type="similarity">
    <text evidence="1">Belongs to the iron/ascorbate-dependent oxidoreductase family.</text>
</comment>
<keyword evidence="1" id="KW-0560">Oxidoreductase</keyword>
<keyword evidence="1" id="KW-0479">Metal-binding</keyword>
<dbReference type="GO" id="GO:0046872">
    <property type="term" value="F:metal ion binding"/>
    <property type="evidence" value="ECO:0007669"/>
    <property type="project" value="UniProtKB-KW"/>
</dbReference>
<dbReference type="RefSeq" id="WP_075610588.1">
    <property type="nucleotide sequence ID" value="NZ_CP052766.1"/>
</dbReference>
<dbReference type="PROSITE" id="PS51471">
    <property type="entry name" value="FE2OG_OXY"/>
    <property type="match status" value="1"/>
</dbReference>
<evidence type="ECO:0000313" key="3">
    <source>
        <dbReference type="EMBL" id="QJR81847.1"/>
    </source>
</evidence>
<dbReference type="Proteomes" id="UP000219285">
    <property type="component" value="Chromosome"/>
</dbReference>
<keyword evidence="4" id="KW-1185">Reference proteome</keyword>
<evidence type="ECO:0000256" key="1">
    <source>
        <dbReference type="RuleBase" id="RU003682"/>
    </source>
</evidence>
<protein>
    <recommendedName>
        <fullName evidence="2">Fe2OG dioxygenase domain-containing protein</fullName>
    </recommendedName>
</protein>
<reference evidence="4" key="1">
    <citation type="submission" date="2014-12" db="EMBL/GenBank/DDBJ databases">
        <title>Complete genome sequence of a multi-drug resistant Klebsiella pneumoniae.</title>
        <authorList>
            <person name="Hua X."/>
            <person name="Chen Q."/>
            <person name="Li X."/>
            <person name="Feng Y."/>
            <person name="Ruan Z."/>
            <person name="Yu Y."/>
        </authorList>
    </citation>
    <scope>NUCLEOTIDE SEQUENCE [LARGE SCALE GENOMIC DNA]</scope>
    <source>
        <strain evidence="4">5.12</strain>
    </source>
</reference>
<gene>
    <name evidence="3" type="ORF">CA267_014305</name>
</gene>
<dbReference type="GO" id="GO:0016491">
    <property type="term" value="F:oxidoreductase activity"/>
    <property type="evidence" value="ECO:0007669"/>
    <property type="project" value="UniProtKB-KW"/>
</dbReference>
<organism evidence="3 4">
    <name type="scientific">Alteromonas pelagimontana</name>
    <dbReference type="NCBI Taxonomy" id="1858656"/>
    <lineage>
        <taxon>Bacteria</taxon>
        <taxon>Pseudomonadati</taxon>
        <taxon>Pseudomonadota</taxon>
        <taxon>Gammaproteobacteria</taxon>
        <taxon>Alteromonadales</taxon>
        <taxon>Alteromonadaceae</taxon>
        <taxon>Alteromonas/Salinimonas group</taxon>
        <taxon>Alteromonas</taxon>
    </lineage>
</organism>
<keyword evidence="1" id="KW-0408">Iron</keyword>
<dbReference type="EMBL" id="CP052766">
    <property type="protein sequence ID" value="QJR81847.1"/>
    <property type="molecule type" value="Genomic_DNA"/>
</dbReference>
<sequence length="254" mass="28889">MTFKINIIDVDTFEEVLSQDGFLSSLKENVYIVKQMFSPDTINFVKSQCEQLEKLNPASWNPCVDHCPDYHRKHYNYPKAYVKSIQHAYYFHRWNGNCQLFSTFYRIFEWKAKLAESSSAETYLSHVPSDGPIARIVVHHYPKGGGGQEEHIDPESPYARIQTIVQASVPGRDFSQGGLYINSETTGKAYLDGLTIQGDLIVMSPAIKHGVESIHSEQSLDWESKEGRWIIMPIIINSDVNPDEYGKPQGLGKQ</sequence>
<accession>A0A6M4MFV9</accession>
<dbReference type="OrthoDB" id="9802489at2"/>
<name>A0A6M4MFV9_9ALTE</name>
<feature type="domain" description="Fe2OG dioxygenase" evidence="2">
    <location>
        <begin position="128"/>
        <end position="238"/>
    </location>
</feature>
<evidence type="ECO:0000259" key="2">
    <source>
        <dbReference type="PROSITE" id="PS51471"/>
    </source>
</evidence>